<protein>
    <submittedName>
        <fullName evidence="2">Uncharacterized protein</fullName>
    </submittedName>
</protein>
<dbReference type="AlphaFoldDB" id="A0A8K0RXI8"/>
<name>A0A8K0RXI8_9HYPO</name>
<dbReference type="OrthoDB" id="5007706at2759"/>
<feature type="signal peptide" evidence="1">
    <location>
        <begin position="1"/>
        <end position="20"/>
    </location>
</feature>
<feature type="chain" id="PRO_5035431804" evidence="1">
    <location>
        <begin position="21"/>
        <end position="131"/>
    </location>
</feature>
<keyword evidence="1" id="KW-0732">Signal</keyword>
<reference evidence="2" key="1">
    <citation type="journal article" date="2021" name="Nat. Commun.">
        <title>Genetic determinants of endophytism in the Arabidopsis root mycobiome.</title>
        <authorList>
            <person name="Mesny F."/>
            <person name="Miyauchi S."/>
            <person name="Thiergart T."/>
            <person name="Pickel B."/>
            <person name="Atanasova L."/>
            <person name="Karlsson M."/>
            <person name="Huettel B."/>
            <person name="Barry K.W."/>
            <person name="Haridas S."/>
            <person name="Chen C."/>
            <person name="Bauer D."/>
            <person name="Andreopoulos W."/>
            <person name="Pangilinan J."/>
            <person name="LaButti K."/>
            <person name="Riley R."/>
            <person name="Lipzen A."/>
            <person name="Clum A."/>
            <person name="Drula E."/>
            <person name="Henrissat B."/>
            <person name="Kohler A."/>
            <person name="Grigoriev I.V."/>
            <person name="Martin F.M."/>
            <person name="Hacquard S."/>
        </authorList>
    </citation>
    <scope>NUCLEOTIDE SEQUENCE</scope>
    <source>
        <strain evidence="2">MPI-SDFR-AT-0068</strain>
    </source>
</reference>
<evidence type="ECO:0000256" key="1">
    <source>
        <dbReference type="SAM" id="SignalP"/>
    </source>
</evidence>
<dbReference type="Proteomes" id="UP000813427">
    <property type="component" value="Unassembled WGS sequence"/>
</dbReference>
<proteinExistence type="predicted"/>
<evidence type="ECO:0000313" key="2">
    <source>
        <dbReference type="EMBL" id="KAH7245372.1"/>
    </source>
</evidence>
<keyword evidence="3" id="KW-1185">Reference proteome</keyword>
<dbReference type="EMBL" id="JAGPXF010000004">
    <property type="protein sequence ID" value="KAH7245372.1"/>
    <property type="molecule type" value="Genomic_DNA"/>
</dbReference>
<organism evidence="2 3">
    <name type="scientific">Fusarium tricinctum</name>
    <dbReference type="NCBI Taxonomy" id="61284"/>
    <lineage>
        <taxon>Eukaryota</taxon>
        <taxon>Fungi</taxon>
        <taxon>Dikarya</taxon>
        <taxon>Ascomycota</taxon>
        <taxon>Pezizomycotina</taxon>
        <taxon>Sordariomycetes</taxon>
        <taxon>Hypocreomycetidae</taxon>
        <taxon>Hypocreales</taxon>
        <taxon>Nectriaceae</taxon>
        <taxon>Fusarium</taxon>
        <taxon>Fusarium tricinctum species complex</taxon>
    </lineage>
</organism>
<gene>
    <name evidence="2" type="ORF">BKA59DRAFT_475718</name>
</gene>
<sequence length="131" mass="14045">MQFSISTVIAVLATLHTVDAGWKITAYSTEGCIMSGDGAFSREIASSETVPECFTFGQDMPGTSCTEHYPASATTLPCLYNELTPKSIDVEGNCAFYNTPNCEGDSPTLTSPNSIDCLTGMNILSYKCWAE</sequence>
<evidence type="ECO:0000313" key="3">
    <source>
        <dbReference type="Proteomes" id="UP000813427"/>
    </source>
</evidence>
<accession>A0A8K0RXI8</accession>
<comment type="caution">
    <text evidence="2">The sequence shown here is derived from an EMBL/GenBank/DDBJ whole genome shotgun (WGS) entry which is preliminary data.</text>
</comment>